<gene>
    <name evidence="1" type="ORF">MLD38_028868</name>
</gene>
<reference evidence="2" key="1">
    <citation type="journal article" date="2023" name="Front. Plant Sci.">
        <title>Chromosomal-level genome assembly of Melastoma candidum provides insights into trichome evolution.</title>
        <authorList>
            <person name="Zhong Y."/>
            <person name="Wu W."/>
            <person name="Sun C."/>
            <person name="Zou P."/>
            <person name="Liu Y."/>
            <person name="Dai S."/>
            <person name="Zhou R."/>
        </authorList>
    </citation>
    <scope>NUCLEOTIDE SEQUENCE [LARGE SCALE GENOMIC DNA]</scope>
</reference>
<sequence>MVMNASTVERVAHASATLCQFIACNPERFSSDRVLYLIFCFPFQNLRRLGRIIRSCFCLPPVDSSSDSSSDGSGRVSSGFHSD</sequence>
<keyword evidence="2" id="KW-1185">Reference proteome</keyword>
<accession>A0ACB9N2D4</accession>
<evidence type="ECO:0000313" key="2">
    <source>
        <dbReference type="Proteomes" id="UP001057402"/>
    </source>
</evidence>
<proteinExistence type="predicted"/>
<organism evidence="1 2">
    <name type="scientific">Melastoma candidum</name>
    <dbReference type="NCBI Taxonomy" id="119954"/>
    <lineage>
        <taxon>Eukaryota</taxon>
        <taxon>Viridiplantae</taxon>
        <taxon>Streptophyta</taxon>
        <taxon>Embryophyta</taxon>
        <taxon>Tracheophyta</taxon>
        <taxon>Spermatophyta</taxon>
        <taxon>Magnoliopsida</taxon>
        <taxon>eudicotyledons</taxon>
        <taxon>Gunneridae</taxon>
        <taxon>Pentapetalae</taxon>
        <taxon>rosids</taxon>
        <taxon>malvids</taxon>
        <taxon>Myrtales</taxon>
        <taxon>Melastomataceae</taxon>
        <taxon>Melastomatoideae</taxon>
        <taxon>Melastomateae</taxon>
        <taxon>Melastoma</taxon>
    </lineage>
</organism>
<name>A0ACB9N2D4_9MYRT</name>
<protein>
    <submittedName>
        <fullName evidence="1">Uncharacterized protein</fullName>
    </submittedName>
</protein>
<dbReference type="EMBL" id="CM042887">
    <property type="protein sequence ID" value="KAI4330593.1"/>
    <property type="molecule type" value="Genomic_DNA"/>
</dbReference>
<dbReference type="Proteomes" id="UP001057402">
    <property type="component" value="Chromosome 8"/>
</dbReference>
<comment type="caution">
    <text evidence="1">The sequence shown here is derived from an EMBL/GenBank/DDBJ whole genome shotgun (WGS) entry which is preliminary data.</text>
</comment>
<evidence type="ECO:0000313" key="1">
    <source>
        <dbReference type="EMBL" id="KAI4330593.1"/>
    </source>
</evidence>